<dbReference type="AlphaFoldDB" id="A0A212TCV6"/>
<keyword evidence="4" id="KW-1185">Reference proteome</keyword>
<sequence length="390" mass="43277">MDITPSTAETLHSQLLAQKIQQEIIANNGAISFSKYMEMALYTPGLGYYAAGRTKLGQHGDFTTAPEISPLFGATITQTLLPVIEKLKAENQPVNILEFGAGSGALAQSILDALENEDVVIDSYNILDLSADLIERQQNRLKGRPENICWLNQLPKKFTGIILANEVLDAMPVELVTFVDGQWHYKDVCINQSSLDSIAFTFCPGAKVPNELIPNYLHASSLLNGYTTEIHPQSQAWIKTLGQCLDQGIFLTFDYGFPEHEYYHPQRGQGTLIGHYRHHTIQDPFYFPGLCDLTSHVNWTLIAQTSIEHGFDFSGYTSQASYLMDAGIGQLLLSTANPTDTQNFMPLANGIQKLLSEAEMGELFKVLCVSKKMNISEAELPGFRSRPRPL</sequence>
<keyword evidence="2 3" id="KW-0808">Transferase</keyword>
<dbReference type="Gene3D" id="3.40.50.12710">
    <property type="match status" value="1"/>
</dbReference>
<name>A0A212TCV6_9BURK</name>
<dbReference type="Proteomes" id="UP000197215">
    <property type="component" value="Unassembled WGS sequence"/>
</dbReference>
<dbReference type="InterPro" id="IPR038375">
    <property type="entry name" value="NDUFAF7_sf"/>
</dbReference>
<dbReference type="RefSeq" id="WP_088812829.1">
    <property type="nucleotide sequence ID" value="NZ_FYEX01000001.1"/>
</dbReference>
<proteinExistence type="predicted"/>
<dbReference type="PANTHER" id="PTHR12049:SF7">
    <property type="entry name" value="PROTEIN ARGININE METHYLTRANSFERASE NDUFAF7, MITOCHONDRIAL"/>
    <property type="match status" value="1"/>
</dbReference>
<evidence type="ECO:0000313" key="4">
    <source>
        <dbReference type="Proteomes" id="UP000197215"/>
    </source>
</evidence>
<dbReference type="GO" id="GO:0035243">
    <property type="term" value="F:protein-arginine omega-N symmetric methyltransferase activity"/>
    <property type="evidence" value="ECO:0007669"/>
    <property type="project" value="TreeGrafter"/>
</dbReference>
<evidence type="ECO:0000256" key="1">
    <source>
        <dbReference type="ARBA" id="ARBA00022603"/>
    </source>
</evidence>
<evidence type="ECO:0000313" key="3">
    <source>
        <dbReference type="EMBL" id="SNC63907.1"/>
    </source>
</evidence>
<keyword evidence="1 3" id="KW-0489">Methyltransferase</keyword>
<dbReference type="InterPro" id="IPR003788">
    <property type="entry name" value="NDUFAF7"/>
</dbReference>
<dbReference type="GO" id="GO:0032259">
    <property type="term" value="P:methylation"/>
    <property type="evidence" value="ECO:0007669"/>
    <property type="project" value="UniProtKB-KW"/>
</dbReference>
<dbReference type="InterPro" id="IPR029063">
    <property type="entry name" value="SAM-dependent_MTases_sf"/>
</dbReference>
<dbReference type="OrthoDB" id="9794208at2"/>
<reference evidence="3 4" key="1">
    <citation type="submission" date="2017-06" db="EMBL/GenBank/DDBJ databases">
        <authorList>
            <person name="Kim H.J."/>
            <person name="Triplett B.A."/>
        </authorList>
    </citation>
    <scope>NUCLEOTIDE SEQUENCE [LARGE SCALE GENOMIC DNA]</scope>
    <source>
        <strain evidence="3 4">MWH-VicM1</strain>
    </source>
</reference>
<evidence type="ECO:0000256" key="2">
    <source>
        <dbReference type="ARBA" id="ARBA00022679"/>
    </source>
</evidence>
<dbReference type="SUPFAM" id="SSF53335">
    <property type="entry name" value="S-adenosyl-L-methionine-dependent methyltransferases"/>
    <property type="match status" value="1"/>
</dbReference>
<dbReference type="PANTHER" id="PTHR12049">
    <property type="entry name" value="PROTEIN ARGININE METHYLTRANSFERASE NDUFAF7, MITOCHONDRIAL"/>
    <property type="match status" value="1"/>
</dbReference>
<organism evidence="3 4">
    <name type="scientific">Polynucleobacter victoriensis</name>
    <dbReference type="NCBI Taxonomy" id="2049319"/>
    <lineage>
        <taxon>Bacteria</taxon>
        <taxon>Pseudomonadati</taxon>
        <taxon>Pseudomonadota</taxon>
        <taxon>Betaproteobacteria</taxon>
        <taxon>Burkholderiales</taxon>
        <taxon>Burkholderiaceae</taxon>
        <taxon>Polynucleobacter</taxon>
    </lineage>
</organism>
<dbReference type="Pfam" id="PF02636">
    <property type="entry name" value="Methyltransf_28"/>
    <property type="match status" value="1"/>
</dbReference>
<accession>A0A212TCV6</accession>
<protein>
    <submittedName>
        <fullName evidence="3">SAM-dependent methyltransferase, MidA family</fullName>
    </submittedName>
</protein>
<dbReference type="EMBL" id="FYEX01000001">
    <property type="protein sequence ID" value="SNC63907.1"/>
    <property type="molecule type" value="Genomic_DNA"/>
</dbReference>
<gene>
    <name evidence="3" type="ORF">SAMN06295916_0984</name>
</gene>